<evidence type="ECO:0000256" key="5">
    <source>
        <dbReference type="ARBA" id="ARBA00023002"/>
    </source>
</evidence>
<sequence>MPSQNIVRNDPTPGVGYFTPYQNPPSGTAADPQSDGSRPPRLFQPLKVRGVTFQNRIGQSPLCQYFAQDGHMTDWHMSHLGGIAMRGPGFIMTEAVSVLPEGRISPEDVGLWKDSQIEPIKRVVEFVHSQNQVIGIQLAHAGRKASSLAPFLAVNKVATEQAGGWPKNVKGPSDIPFSAEMAQPKAMTKRDIEEVKEAWGAAVRRAVKAGVDYIEIHNAHGYLLFSFCSPASNNRTDEYGGSFENRTRLSSEIVTITRQNMPEDMPLFLRISASEWLEESRPDLQSWKSEDTVLFAKILAEKGEVDLLDVSSGGNHPDQRIKPGPCFQAPLAFAVKKAVGDKLLVGSVGMINNGNDANRLIEEGLDIVFVGRQFQKNPGSVWQFAEDLGTEIKVANQIRWGFGMRGSKGFLKTKKRDVKI</sequence>
<dbReference type="Gene3D" id="3.20.20.70">
    <property type="entry name" value="Aldolase class I"/>
    <property type="match status" value="1"/>
</dbReference>
<dbReference type="InterPro" id="IPR001155">
    <property type="entry name" value="OxRdtase_FMN_N"/>
</dbReference>
<keyword evidence="5" id="KW-0560">Oxidoreductase</keyword>
<dbReference type="Pfam" id="PF00724">
    <property type="entry name" value="Oxidored_FMN"/>
    <property type="match status" value="1"/>
</dbReference>
<evidence type="ECO:0000256" key="4">
    <source>
        <dbReference type="ARBA" id="ARBA00022857"/>
    </source>
</evidence>
<dbReference type="InterPro" id="IPR013785">
    <property type="entry name" value="Aldolase_TIM"/>
</dbReference>
<reference evidence="8 9" key="1">
    <citation type="submission" date="2016-06" db="EMBL/GenBank/DDBJ databases">
        <authorList>
            <person name="Kjaerup R.B."/>
            <person name="Dalgaard T.S."/>
            <person name="Juul-Madsen H.R."/>
        </authorList>
    </citation>
    <scope>NUCLEOTIDE SEQUENCE [LARGE SCALE GENOMIC DNA]</scope>
    <source>
        <strain evidence="8 9">Pb300</strain>
    </source>
</reference>
<dbReference type="GO" id="GO:0003959">
    <property type="term" value="F:NADPH dehydrogenase activity"/>
    <property type="evidence" value="ECO:0007669"/>
    <property type="project" value="InterPro"/>
</dbReference>
<dbReference type="CDD" id="cd02932">
    <property type="entry name" value="OYE_YqiM_FMN"/>
    <property type="match status" value="1"/>
</dbReference>
<dbReference type="VEuPathDB" id="FungiDB:PABG_07387"/>
<proteinExistence type="predicted"/>
<dbReference type="Proteomes" id="UP000242814">
    <property type="component" value="Unassembled WGS sequence"/>
</dbReference>
<evidence type="ECO:0000313" key="9">
    <source>
        <dbReference type="Proteomes" id="UP000242814"/>
    </source>
</evidence>
<dbReference type="InterPro" id="IPR044152">
    <property type="entry name" value="YqjM-like"/>
</dbReference>
<evidence type="ECO:0000256" key="6">
    <source>
        <dbReference type="SAM" id="MobiDB-lite"/>
    </source>
</evidence>
<accession>A0A1D2J466</accession>
<dbReference type="SUPFAM" id="SSF51395">
    <property type="entry name" value="FMN-linked oxidoreductases"/>
    <property type="match status" value="1"/>
</dbReference>
<evidence type="ECO:0000313" key="8">
    <source>
        <dbReference type="EMBL" id="ODH13080.1"/>
    </source>
</evidence>
<dbReference type="EMBL" id="LZYO01000591">
    <property type="protein sequence ID" value="ODH13080.1"/>
    <property type="molecule type" value="Genomic_DNA"/>
</dbReference>
<dbReference type="PANTHER" id="PTHR43303">
    <property type="entry name" value="NADPH DEHYDROGENASE C23G7.10C-RELATED"/>
    <property type="match status" value="1"/>
</dbReference>
<dbReference type="GO" id="GO:0050661">
    <property type="term" value="F:NADP binding"/>
    <property type="evidence" value="ECO:0007669"/>
    <property type="project" value="InterPro"/>
</dbReference>
<name>A0A1D2J466_PARBR</name>
<dbReference type="GO" id="GO:0010181">
    <property type="term" value="F:FMN binding"/>
    <property type="evidence" value="ECO:0007669"/>
    <property type="project" value="InterPro"/>
</dbReference>
<feature type="domain" description="NADH:flavin oxidoreductase/NADH oxidase N-terminal" evidence="7">
    <location>
        <begin position="42"/>
        <end position="385"/>
    </location>
</feature>
<evidence type="ECO:0000259" key="7">
    <source>
        <dbReference type="Pfam" id="PF00724"/>
    </source>
</evidence>
<comment type="caution">
    <text evidence="8">The sequence shown here is derived from an EMBL/GenBank/DDBJ whole genome shotgun (WGS) entry which is preliminary data.</text>
</comment>
<keyword evidence="4" id="KW-0521">NADP</keyword>
<dbReference type="PANTHER" id="PTHR43303:SF4">
    <property type="entry name" value="NADPH DEHYDROGENASE C23G7.10C-RELATED"/>
    <property type="match status" value="1"/>
</dbReference>
<evidence type="ECO:0000256" key="1">
    <source>
        <dbReference type="ARBA" id="ARBA00001917"/>
    </source>
</evidence>
<keyword evidence="2" id="KW-0285">Flavoprotein</keyword>
<protein>
    <recommendedName>
        <fullName evidence="7">NADH:flavin oxidoreductase/NADH oxidase N-terminal domain-containing protein</fullName>
    </recommendedName>
</protein>
<evidence type="ECO:0000256" key="2">
    <source>
        <dbReference type="ARBA" id="ARBA00022630"/>
    </source>
</evidence>
<keyword evidence="3" id="KW-0288">FMN</keyword>
<feature type="region of interest" description="Disordered" evidence="6">
    <location>
        <begin position="1"/>
        <end position="42"/>
    </location>
</feature>
<dbReference type="VEuPathDB" id="FungiDB:PADG_08460"/>
<organism evidence="8 9">
    <name type="scientific">Paracoccidioides brasiliensis</name>
    <dbReference type="NCBI Taxonomy" id="121759"/>
    <lineage>
        <taxon>Eukaryota</taxon>
        <taxon>Fungi</taxon>
        <taxon>Dikarya</taxon>
        <taxon>Ascomycota</taxon>
        <taxon>Pezizomycotina</taxon>
        <taxon>Eurotiomycetes</taxon>
        <taxon>Eurotiomycetidae</taxon>
        <taxon>Onygenales</taxon>
        <taxon>Ajellomycetaceae</taxon>
        <taxon>Paracoccidioides</taxon>
    </lineage>
</organism>
<gene>
    <name evidence="8" type="ORF">ACO22_07625</name>
</gene>
<evidence type="ECO:0000256" key="3">
    <source>
        <dbReference type="ARBA" id="ARBA00022643"/>
    </source>
</evidence>
<comment type="cofactor">
    <cofactor evidence="1">
        <name>FMN</name>
        <dbReference type="ChEBI" id="CHEBI:58210"/>
    </cofactor>
</comment>
<dbReference type="AlphaFoldDB" id="A0A1D2J466"/>